<keyword evidence="2" id="KW-1185">Reference proteome</keyword>
<sequence length="418" mass="45903">LKASELKVVVARVEKKAAAVVLYEAEARGYHAGFCELRSSTTRGCTEHLCLRTTEELVTRGLEVRGFRAGRAEELVNLGLFCELKSSATRGCTEHLCLRTGTALAFRAEELFARGETPPLHAVTVSVLGAAGGPARVESSSRPVAVAVVLSPALSSSPFRRRRWSCSGGVPPRPVAVAVVPFWWAIFAAPTVVGGSCLLSEGFPPFSMEGFFSGTEGCSTGIPEFRQCLFISFVPFFPKLLSMIFAEACPFGICRSCYTPSFWWSFLRIRVPSDGAFLFAQVWAEAEDSEGAFQTEQVMCLYWTPSRYPPWWDTVGSLRPLEESFAAVRFSLLKFLLVWPVALVSHGASIFTGYDVFDVCRPSPPSFQPSSRSREGHASINVGRHVIVEEHEAYGEVGHWIDQADVQIIFPFCPYLGS</sequence>
<protein>
    <submittedName>
        <fullName evidence="1">Uncharacterized protein</fullName>
    </submittedName>
</protein>
<accession>A0A843X1M0</accession>
<dbReference type="AlphaFoldDB" id="A0A843X1M0"/>
<organism evidence="1 2">
    <name type="scientific">Colocasia esculenta</name>
    <name type="common">Wild taro</name>
    <name type="synonym">Arum esculentum</name>
    <dbReference type="NCBI Taxonomy" id="4460"/>
    <lineage>
        <taxon>Eukaryota</taxon>
        <taxon>Viridiplantae</taxon>
        <taxon>Streptophyta</taxon>
        <taxon>Embryophyta</taxon>
        <taxon>Tracheophyta</taxon>
        <taxon>Spermatophyta</taxon>
        <taxon>Magnoliopsida</taxon>
        <taxon>Liliopsida</taxon>
        <taxon>Araceae</taxon>
        <taxon>Aroideae</taxon>
        <taxon>Colocasieae</taxon>
        <taxon>Colocasia</taxon>
    </lineage>
</organism>
<dbReference type="EMBL" id="NMUH01004295">
    <property type="protein sequence ID" value="MQM09120.1"/>
    <property type="molecule type" value="Genomic_DNA"/>
</dbReference>
<name>A0A843X1M0_COLES</name>
<reference evidence="1" key="1">
    <citation type="submission" date="2017-07" db="EMBL/GenBank/DDBJ databases">
        <title>Taro Niue Genome Assembly and Annotation.</title>
        <authorList>
            <person name="Atibalentja N."/>
            <person name="Keating K."/>
            <person name="Fields C.J."/>
        </authorList>
    </citation>
    <scope>NUCLEOTIDE SEQUENCE</scope>
    <source>
        <strain evidence="1">Niue_2</strain>
        <tissue evidence="1">Leaf</tissue>
    </source>
</reference>
<evidence type="ECO:0000313" key="1">
    <source>
        <dbReference type="EMBL" id="MQM09120.1"/>
    </source>
</evidence>
<dbReference type="Proteomes" id="UP000652761">
    <property type="component" value="Unassembled WGS sequence"/>
</dbReference>
<proteinExistence type="predicted"/>
<gene>
    <name evidence="1" type="ORF">Taro_041985</name>
</gene>
<feature type="non-terminal residue" evidence="1">
    <location>
        <position position="1"/>
    </location>
</feature>
<comment type="caution">
    <text evidence="1">The sequence shown here is derived from an EMBL/GenBank/DDBJ whole genome shotgun (WGS) entry which is preliminary data.</text>
</comment>
<evidence type="ECO:0000313" key="2">
    <source>
        <dbReference type="Proteomes" id="UP000652761"/>
    </source>
</evidence>